<gene>
    <name evidence="6" type="ORF">CACET_c27080</name>
</gene>
<dbReference type="Proteomes" id="UP000035704">
    <property type="component" value="Chromosome"/>
</dbReference>
<dbReference type="InterPro" id="IPR004107">
    <property type="entry name" value="Integrase_SAM-like_N"/>
</dbReference>
<comment type="similarity">
    <text evidence="2">Belongs to the 'phage' integrase family.</text>
</comment>
<dbReference type="Pfam" id="PF00589">
    <property type="entry name" value="Phage_integrase"/>
    <property type="match status" value="1"/>
</dbReference>
<dbReference type="EMBL" id="CP009687">
    <property type="protein sequence ID" value="AKL96153.1"/>
    <property type="molecule type" value="Genomic_DNA"/>
</dbReference>
<dbReference type="PATRIC" id="fig|84022.5.peg.645"/>
<dbReference type="GO" id="GO:0006310">
    <property type="term" value="P:DNA recombination"/>
    <property type="evidence" value="ECO:0007669"/>
    <property type="project" value="UniProtKB-KW"/>
</dbReference>
<keyword evidence="4" id="KW-0238">DNA-binding</keyword>
<dbReference type="InterPro" id="IPR011010">
    <property type="entry name" value="DNA_brk_join_enz"/>
</dbReference>
<evidence type="ECO:0000256" key="1">
    <source>
        <dbReference type="ARBA" id="ARBA00003283"/>
    </source>
</evidence>
<dbReference type="PROSITE" id="PS51900">
    <property type="entry name" value="CB"/>
    <property type="match status" value="1"/>
</dbReference>
<organism evidence="6 7">
    <name type="scientific">Clostridium aceticum</name>
    <dbReference type="NCBI Taxonomy" id="84022"/>
    <lineage>
        <taxon>Bacteria</taxon>
        <taxon>Bacillati</taxon>
        <taxon>Bacillota</taxon>
        <taxon>Clostridia</taxon>
        <taxon>Eubacteriales</taxon>
        <taxon>Clostridiaceae</taxon>
        <taxon>Clostridium</taxon>
    </lineage>
</organism>
<dbReference type="InterPro" id="IPR013762">
    <property type="entry name" value="Integrase-like_cat_sf"/>
</dbReference>
<dbReference type="Pfam" id="PF02899">
    <property type="entry name" value="Phage_int_SAM_1"/>
    <property type="match status" value="1"/>
</dbReference>
<dbReference type="STRING" id="84022.CACET_c27080"/>
<dbReference type="Gene3D" id="1.10.443.10">
    <property type="entry name" value="Intergrase catalytic core"/>
    <property type="match status" value="1"/>
</dbReference>
<dbReference type="PANTHER" id="PTHR30349">
    <property type="entry name" value="PHAGE INTEGRASE-RELATED"/>
    <property type="match status" value="1"/>
</dbReference>
<dbReference type="PANTHER" id="PTHR30349:SF41">
    <property type="entry name" value="INTEGRASE_RECOMBINASE PROTEIN MJ0367-RELATED"/>
    <property type="match status" value="1"/>
</dbReference>
<sequence length="282" mass="32370">MAYIKVFEEYLKGQDKSNNTVSCYIRDTKVFIGWYNNRTDYGLDKLIELDLVEYKKHMQNGTDSIITINRKIASVNAFLGWLHREGIIERELSIKPVKVKETRQYRGLDDRELRKLRAEIHRTGDKMHIAIIEILLGTGIRVSELVDLKLDDIEMTDRKGKIAVLGKGNALRGVPLNKDVRKAIAEYLEVRSESADECLLIGQRGKMNRNAINVILKKYGDRVGIVVTPHKIRHTLGYKLVKEGKPITTIQEILGHDNIQTTNIYTLTTERDKIEALEGLEW</sequence>
<protein>
    <submittedName>
        <fullName evidence="6">Tyrosine recombinase XerC-like</fullName>
    </submittedName>
</protein>
<dbReference type="InterPro" id="IPR044068">
    <property type="entry name" value="CB"/>
</dbReference>
<comment type="function">
    <text evidence="1">Site-specific tyrosine recombinase, which acts by catalyzing the cutting and rejoining of the recombining DNA molecules.</text>
</comment>
<proteinExistence type="inferred from homology"/>
<dbReference type="AlphaFoldDB" id="A0A0D8IBH7"/>
<evidence type="ECO:0000313" key="6">
    <source>
        <dbReference type="EMBL" id="AKL96153.1"/>
    </source>
</evidence>
<evidence type="ECO:0000256" key="2">
    <source>
        <dbReference type="ARBA" id="ARBA00008857"/>
    </source>
</evidence>
<dbReference type="InterPro" id="IPR002104">
    <property type="entry name" value="Integrase_catalytic"/>
</dbReference>
<dbReference type="OrthoDB" id="184666at2"/>
<dbReference type="GO" id="GO:0015074">
    <property type="term" value="P:DNA integration"/>
    <property type="evidence" value="ECO:0007669"/>
    <property type="project" value="UniProtKB-KW"/>
</dbReference>
<dbReference type="PROSITE" id="PS51898">
    <property type="entry name" value="TYR_RECOMBINASE"/>
    <property type="match status" value="1"/>
</dbReference>
<dbReference type="KEGG" id="cace:CACET_c27080"/>
<keyword evidence="5" id="KW-0233">DNA recombination</keyword>
<dbReference type="RefSeq" id="WP_044825189.1">
    <property type="nucleotide sequence ID" value="NZ_CP009687.1"/>
</dbReference>
<evidence type="ECO:0000256" key="3">
    <source>
        <dbReference type="ARBA" id="ARBA00022908"/>
    </source>
</evidence>
<name>A0A0D8IBH7_9CLOT</name>
<dbReference type="GO" id="GO:0003677">
    <property type="term" value="F:DNA binding"/>
    <property type="evidence" value="ECO:0007669"/>
    <property type="project" value="UniProtKB-UniRule"/>
</dbReference>
<dbReference type="SUPFAM" id="SSF56349">
    <property type="entry name" value="DNA breaking-rejoining enzymes"/>
    <property type="match status" value="1"/>
</dbReference>
<evidence type="ECO:0000256" key="4">
    <source>
        <dbReference type="ARBA" id="ARBA00023125"/>
    </source>
</evidence>
<evidence type="ECO:0000256" key="5">
    <source>
        <dbReference type="ARBA" id="ARBA00023172"/>
    </source>
</evidence>
<keyword evidence="3" id="KW-0229">DNA integration</keyword>
<keyword evidence="7" id="KW-1185">Reference proteome</keyword>
<evidence type="ECO:0000313" key="7">
    <source>
        <dbReference type="Proteomes" id="UP000035704"/>
    </source>
</evidence>
<dbReference type="InterPro" id="IPR010998">
    <property type="entry name" value="Integrase_recombinase_N"/>
</dbReference>
<dbReference type="InterPro" id="IPR050090">
    <property type="entry name" value="Tyrosine_recombinase_XerCD"/>
</dbReference>
<dbReference type="Gene3D" id="1.10.150.130">
    <property type="match status" value="1"/>
</dbReference>
<accession>A0A0D8IBH7</accession>
<reference evidence="6 7" key="1">
    <citation type="submission" date="2014-10" db="EMBL/GenBank/DDBJ databases">
        <title>Genome sequence of Clostridium aceticum DSM 1496.</title>
        <authorList>
            <person name="Poehlein A."/>
            <person name="Schiel-Bengelsdorf B."/>
            <person name="Gottschalk G."/>
            <person name="Duerre P."/>
            <person name="Daniel R."/>
        </authorList>
    </citation>
    <scope>NUCLEOTIDE SEQUENCE [LARGE SCALE GENOMIC DNA]</scope>
    <source>
        <strain evidence="6 7">DSM 1496</strain>
    </source>
</reference>